<reference evidence="3" key="1">
    <citation type="submission" date="2018-03" db="EMBL/GenBank/DDBJ databases">
        <title>New taxa in the Lactobacillus gasseri group.</title>
        <authorList>
            <person name="Tanizawa Y."/>
            <person name="Tohno M."/>
            <person name="Endo A."/>
            <person name="Arita M."/>
        </authorList>
    </citation>
    <scope>NUCLEOTIDE SEQUENCE [LARGE SCALE GENOMIC DNA]</scope>
    <source>
        <strain evidence="3">DSM 24759</strain>
    </source>
</reference>
<comment type="caution">
    <text evidence="2">The sequence shown here is derived from an EMBL/GenBank/DDBJ whole genome shotgun (WGS) entry which is preliminary data.</text>
</comment>
<keyword evidence="1" id="KW-1133">Transmembrane helix</keyword>
<dbReference type="AlphaFoldDB" id="A0A2Z6T902"/>
<evidence type="ECO:0000313" key="3">
    <source>
        <dbReference type="Proteomes" id="UP000257317"/>
    </source>
</evidence>
<sequence>MTFLIFVIVIIIALVLIFGLIASQKSKKRFAEFRVIPRFYDTVDMLFLIVDDLDDESLKSEITQEVDALRPACEHLASLKQEGVNNYVEEEVEKNAEGEETYLPLSVKPNLNSEQEQQANEYIETYNHILATLKQCMAKTEGKN</sequence>
<accession>A0A2Z6T902</accession>
<keyword evidence="1" id="KW-0472">Membrane</keyword>
<organism evidence="2 3">
    <name type="scientific">Lactobacillus rodentium</name>
    <dbReference type="NCBI Taxonomy" id="947835"/>
    <lineage>
        <taxon>Bacteria</taxon>
        <taxon>Bacillati</taxon>
        <taxon>Bacillota</taxon>
        <taxon>Bacilli</taxon>
        <taxon>Lactobacillales</taxon>
        <taxon>Lactobacillaceae</taxon>
        <taxon>Lactobacillus</taxon>
    </lineage>
</organism>
<name>A0A2Z6T902_9LACO</name>
<gene>
    <name evidence="2" type="ORF">LrDSM24759_08820</name>
</gene>
<dbReference type="EMBL" id="BFBY01000006">
    <property type="protein sequence ID" value="GBG04968.1"/>
    <property type="molecule type" value="Genomic_DNA"/>
</dbReference>
<feature type="transmembrane region" description="Helical" evidence="1">
    <location>
        <begin position="6"/>
        <end position="23"/>
    </location>
</feature>
<protein>
    <submittedName>
        <fullName evidence="2">Uncharacterized protein</fullName>
    </submittedName>
</protein>
<keyword evidence="1" id="KW-0812">Transmembrane</keyword>
<evidence type="ECO:0000256" key="1">
    <source>
        <dbReference type="SAM" id="Phobius"/>
    </source>
</evidence>
<keyword evidence="3" id="KW-1185">Reference proteome</keyword>
<dbReference type="Proteomes" id="UP000257317">
    <property type="component" value="Unassembled WGS sequence"/>
</dbReference>
<proteinExistence type="predicted"/>
<dbReference type="RefSeq" id="WP_117118307.1">
    <property type="nucleotide sequence ID" value="NZ_BFBY01000006.1"/>
</dbReference>
<evidence type="ECO:0000313" key="2">
    <source>
        <dbReference type="EMBL" id="GBG04968.1"/>
    </source>
</evidence>